<evidence type="ECO:0000256" key="1">
    <source>
        <dbReference type="ARBA" id="ARBA00004141"/>
    </source>
</evidence>
<feature type="transmembrane region" description="Helical" evidence="7">
    <location>
        <begin position="42"/>
        <end position="64"/>
    </location>
</feature>
<evidence type="ECO:0008006" key="9">
    <source>
        <dbReference type="Google" id="ProtNLM"/>
    </source>
</evidence>
<dbReference type="GO" id="GO:0016020">
    <property type="term" value="C:membrane"/>
    <property type="evidence" value="ECO:0007669"/>
    <property type="project" value="UniProtKB-SubCell"/>
</dbReference>
<dbReference type="GO" id="GO:0022857">
    <property type="term" value="F:transmembrane transporter activity"/>
    <property type="evidence" value="ECO:0007669"/>
    <property type="project" value="InterPro"/>
</dbReference>
<dbReference type="Gene3D" id="1.20.1250.20">
    <property type="entry name" value="MFS general substrate transporter like domains"/>
    <property type="match status" value="1"/>
</dbReference>
<feature type="region of interest" description="Disordered" evidence="6">
    <location>
        <begin position="1"/>
        <end position="20"/>
    </location>
</feature>
<feature type="region of interest" description="Disordered" evidence="6">
    <location>
        <begin position="200"/>
        <end position="230"/>
    </location>
</feature>
<evidence type="ECO:0000256" key="7">
    <source>
        <dbReference type="SAM" id="Phobius"/>
    </source>
</evidence>
<accession>A0A7R9G134</accession>
<evidence type="ECO:0000256" key="3">
    <source>
        <dbReference type="ARBA" id="ARBA00022692"/>
    </source>
</evidence>
<keyword evidence="5 7" id="KW-0472">Membrane</keyword>
<evidence type="ECO:0000313" key="8">
    <source>
        <dbReference type="EMBL" id="CAD7262956.1"/>
    </source>
</evidence>
<dbReference type="InterPro" id="IPR036259">
    <property type="entry name" value="MFS_trans_sf"/>
</dbReference>
<dbReference type="InterPro" id="IPR011701">
    <property type="entry name" value="MFS"/>
</dbReference>
<comment type="subcellular location">
    <subcellularLocation>
        <location evidence="1">Membrane</location>
        <topology evidence="1">Multi-pass membrane protein</topology>
    </subcellularLocation>
</comment>
<feature type="compositionally biased region" description="Polar residues" evidence="6">
    <location>
        <begin position="1"/>
        <end position="10"/>
    </location>
</feature>
<evidence type="ECO:0000256" key="6">
    <source>
        <dbReference type="SAM" id="MobiDB-lite"/>
    </source>
</evidence>
<protein>
    <recommendedName>
        <fullName evidence="9">Major facilitator superfamily (MFS) profile domain-containing protein</fullName>
    </recommendedName>
</protein>
<name>A0A7R9G134_TIMSH</name>
<keyword evidence="3 7" id="KW-0812">Transmembrane</keyword>
<keyword evidence="2" id="KW-0813">Transport</keyword>
<evidence type="ECO:0000256" key="2">
    <source>
        <dbReference type="ARBA" id="ARBA00022448"/>
    </source>
</evidence>
<feature type="transmembrane region" description="Helical" evidence="7">
    <location>
        <begin position="255"/>
        <end position="276"/>
    </location>
</feature>
<organism evidence="8">
    <name type="scientific">Timema shepardi</name>
    <name type="common">Walking stick</name>
    <dbReference type="NCBI Taxonomy" id="629360"/>
    <lineage>
        <taxon>Eukaryota</taxon>
        <taxon>Metazoa</taxon>
        <taxon>Ecdysozoa</taxon>
        <taxon>Arthropoda</taxon>
        <taxon>Hexapoda</taxon>
        <taxon>Insecta</taxon>
        <taxon>Pterygota</taxon>
        <taxon>Neoptera</taxon>
        <taxon>Polyneoptera</taxon>
        <taxon>Phasmatodea</taxon>
        <taxon>Timematodea</taxon>
        <taxon>Timematoidea</taxon>
        <taxon>Timematidae</taxon>
        <taxon>Timema</taxon>
    </lineage>
</organism>
<reference evidence="8" key="1">
    <citation type="submission" date="2020-11" db="EMBL/GenBank/DDBJ databases">
        <authorList>
            <person name="Tran Van P."/>
        </authorList>
    </citation>
    <scope>NUCLEOTIDE SEQUENCE</scope>
</reference>
<dbReference type="Pfam" id="PF07690">
    <property type="entry name" value="MFS_1"/>
    <property type="match status" value="1"/>
</dbReference>
<evidence type="ECO:0000256" key="5">
    <source>
        <dbReference type="ARBA" id="ARBA00023136"/>
    </source>
</evidence>
<dbReference type="PANTHER" id="PTHR23511">
    <property type="entry name" value="SYNAPTIC VESICLE GLYCOPROTEIN 2"/>
    <property type="match status" value="1"/>
</dbReference>
<dbReference type="EMBL" id="OC003200">
    <property type="protein sequence ID" value="CAD7262956.1"/>
    <property type="molecule type" value="Genomic_DNA"/>
</dbReference>
<gene>
    <name evidence="8" type="ORF">TSIB3V08_LOCUS7051</name>
</gene>
<dbReference type="PANTHER" id="PTHR23511:SF35">
    <property type="entry name" value="MAJOR FACILITATOR SUPERFAMILY (MFS) PROFILE DOMAIN-CONTAINING PROTEIN"/>
    <property type="match status" value="1"/>
</dbReference>
<dbReference type="AlphaFoldDB" id="A0A7R9G134"/>
<proteinExistence type="predicted"/>
<sequence length="340" mass="36252">MEPGLTNSTVMEPGAEKKNGKETVDFETAIALTGQGRFHYRLMFGCGFCLVAMVCELYGTSYLLPAAQCDFQMSAQEKGLLNSIGLIGGGRMVGVGESRGEELSTLGDPGAECWRSESLLSVSLAGAAGVSHPVGSPLEGTIRLEGGSPGNTESRWEVKEQSRQHEVVVGGEGTVPATEKGASNWFGKTRVLLAGKRTNRNKGVDHRGKSVTDGSVNMDRERSRQKGSGGWSGRCVISSSHLWGYLADTKGRRKILMVTLAMDAVCAVISCFAPTFYIYLVVRYFCGFFVCGPSAIVYAYIGEFHAAPTRARAIVFVSVVVSIASIGQPGECVNGNHITS</sequence>
<dbReference type="SUPFAM" id="SSF103473">
    <property type="entry name" value="MFS general substrate transporter"/>
    <property type="match status" value="1"/>
</dbReference>
<feature type="transmembrane region" description="Helical" evidence="7">
    <location>
        <begin position="282"/>
        <end position="301"/>
    </location>
</feature>
<evidence type="ECO:0000256" key="4">
    <source>
        <dbReference type="ARBA" id="ARBA00022989"/>
    </source>
</evidence>
<keyword evidence="4 7" id="KW-1133">Transmembrane helix</keyword>